<protein>
    <submittedName>
        <fullName evidence="2">Uncharacterized protein</fullName>
    </submittedName>
</protein>
<name>A0A1V3G5T1_9BACL</name>
<feature type="transmembrane region" description="Helical" evidence="1">
    <location>
        <begin position="12"/>
        <end position="33"/>
    </location>
</feature>
<evidence type="ECO:0000313" key="3">
    <source>
        <dbReference type="Proteomes" id="UP000188597"/>
    </source>
</evidence>
<gene>
    <name evidence="2" type="ORF">UN64_15895</name>
</gene>
<accession>A0A1V3G5T1</accession>
<dbReference type="OrthoDB" id="2969833at2"/>
<keyword evidence="1" id="KW-0812">Transmembrane</keyword>
<keyword evidence="1" id="KW-1133">Transmembrane helix</keyword>
<proteinExistence type="predicted"/>
<dbReference type="RefSeq" id="WP_077364525.1">
    <property type="nucleotide sequence ID" value="NZ_MQMF01000003.1"/>
</dbReference>
<organism evidence="2 3">
    <name type="scientific">Fictibacillus arsenicus</name>
    <dbReference type="NCBI Taxonomy" id="255247"/>
    <lineage>
        <taxon>Bacteria</taxon>
        <taxon>Bacillati</taxon>
        <taxon>Bacillota</taxon>
        <taxon>Bacilli</taxon>
        <taxon>Bacillales</taxon>
        <taxon>Fictibacillaceae</taxon>
        <taxon>Fictibacillus</taxon>
    </lineage>
</organism>
<dbReference type="AlphaFoldDB" id="A0A1V3G5T1"/>
<keyword evidence="1" id="KW-0472">Membrane</keyword>
<evidence type="ECO:0000313" key="2">
    <source>
        <dbReference type="EMBL" id="OOE10826.1"/>
    </source>
</evidence>
<sequence>MKEFLDNVTFKNVLDVITVLIAIINVYLVVLVYKLTHRDVNPKLFVKPTIVEDGRSYARYSNPNVDSINFDQKGFPEIGHNSLLWGIEVHNNGELPATNIEIKLSITIHKSEFDDGEFLGDIENHRFVDYKVYYEVFNFDYIPPNSSVKKDFLSLLGDFPYATLKVEKLVSSERTFINKPTQIGYYEHPKFDDLADMDDYRRLIGAYKGLEATLKN</sequence>
<reference evidence="2 3" key="1">
    <citation type="submission" date="2016-11" db="EMBL/GenBank/DDBJ databases">
        <authorList>
            <person name="Jaros S."/>
            <person name="Januszkiewicz K."/>
            <person name="Wedrychowicz H."/>
        </authorList>
    </citation>
    <scope>NUCLEOTIDE SEQUENCE [LARGE SCALE GENOMIC DNA]</scope>
    <source>
        <strain evidence="2 3">Con a/3</strain>
    </source>
</reference>
<dbReference type="Proteomes" id="UP000188597">
    <property type="component" value="Unassembled WGS sequence"/>
</dbReference>
<evidence type="ECO:0000256" key="1">
    <source>
        <dbReference type="SAM" id="Phobius"/>
    </source>
</evidence>
<comment type="caution">
    <text evidence="2">The sequence shown here is derived from an EMBL/GenBank/DDBJ whole genome shotgun (WGS) entry which is preliminary data.</text>
</comment>
<dbReference type="EMBL" id="MQMF01000003">
    <property type="protein sequence ID" value="OOE10826.1"/>
    <property type="molecule type" value="Genomic_DNA"/>
</dbReference>